<keyword evidence="1" id="KW-0472">Membrane</keyword>
<keyword evidence="1" id="KW-1133">Transmembrane helix</keyword>
<proteinExistence type="predicted"/>
<protein>
    <submittedName>
        <fullName evidence="2">Uncharacterized protein</fullName>
    </submittedName>
</protein>
<evidence type="ECO:0000313" key="2">
    <source>
        <dbReference type="EMBL" id="PRQ49984.1"/>
    </source>
</evidence>
<name>A0A2P6RU77_ROSCH</name>
<dbReference type="Proteomes" id="UP000238479">
    <property type="component" value="Chromosome 2"/>
</dbReference>
<reference evidence="2 3" key="1">
    <citation type="journal article" date="2018" name="Nat. Genet.">
        <title>The Rosa genome provides new insights in the design of modern roses.</title>
        <authorList>
            <person name="Bendahmane M."/>
        </authorList>
    </citation>
    <scope>NUCLEOTIDE SEQUENCE [LARGE SCALE GENOMIC DNA]</scope>
    <source>
        <strain evidence="3">cv. Old Blush</strain>
    </source>
</reference>
<gene>
    <name evidence="2" type="ORF">RchiOBHm_Chr2g0128021</name>
</gene>
<evidence type="ECO:0000313" key="3">
    <source>
        <dbReference type="Proteomes" id="UP000238479"/>
    </source>
</evidence>
<keyword evidence="3" id="KW-1185">Reference proteome</keyword>
<dbReference type="AlphaFoldDB" id="A0A2P6RU77"/>
<keyword evidence="1" id="KW-0812">Transmembrane</keyword>
<dbReference type="EMBL" id="PDCK01000040">
    <property type="protein sequence ID" value="PRQ49984.1"/>
    <property type="molecule type" value="Genomic_DNA"/>
</dbReference>
<organism evidence="2 3">
    <name type="scientific">Rosa chinensis</name>
    <name type="common">China rose</name>
    <dbReference type="NCBI Taxonomy" id="74649"/>
    <lineage>
        <taxon>Eukaryota</taxon>
        <taxon>Viridiplantae</taxon>
        <taxon>Streptophyta</taxon>
        <taxon>Embryophyta</taxon>
        <taxon>Tracheophyta</taxon>
        <taxon>Spermatophyta</taxon>
        <taxon>Magnoliopsida</taxon>
        <taxon>eudicotyledons</taxon>
        <taxon>Gunneridae</taxon>
        <taxon>Pentapetalae</taxon>
        <taxon>rosids</taxon>
        <taxon>fabids</taxon>
        <taxon>Rosales</taxon>
        <taxon>Rosaceae</taxon>
        <taxon>Rosoideae</taxon>
        <taxon>Rosoideae incertae sedis</taxon>
        <taxon>Rosa</taxon>
    </lineage>
</organism>
<feature type="transmembrane region" description="Helical" evidence="1">
    <location>
        <begin position="12"/>
        <end position="31"/>
    </location>
</feature>
<dbReference type="Gramene" id="PRQ49984">
    <property type="protein sequence ID" value="PRQ49984"/>
    <property type="gene ID" value="RchiOBHm_Chr2g0128021"/>
</dbReference>
<accession>A0A2P6RU77</accession>
<comment type="caution">
    <text evidence="2">The sequence shown here is derived from an EMBL/GenBank/DDBJ whole genome shotgun (WGS) entry which is preliminary data.</text>
</comment>
<evidence type="ECO:0000256" key="1">
    <source>
        <dbReference type="SAM" id="Phobius"/>
    </source>
</evidence>
<sequence>MSRLSTHPATTFNFLEILGLCCIFDIMFIAFEFLTFEFWFGSFSLNHICFCFDDISIGLLLTFQVVFLNS</sequence>